<evidence type="ECO:0000256" key="9">
    <source>
        <dbReference type="ARBA" id="ARBA00023034"/>
    </source>
</evidence>
<evidence type="ECO:0000256" key="5">
    <source>
        <dbReference type="ARBA" id="ARBA00022679"/>
    </source>
</evidence>
<keyword evidence="11 13" id="KW-0472">Membrane</keyword>
<dbReference type="AlphaFoldDB" id="A0A401TNG7"/>
<dbReference type="Proteomes" id="UP000287033">
    <property type="component" value="Unassembled WGS sequence"/>
</dbReference>
<dbReference type="GO" id="GO:0006629">
    <property type="term" value="P:lipid metabolic process"/>
    <property type="evidence" value="ECO:0007669"/>
    <property type="project" value="UniProtKB-KW"/>
</dbReference>
<dbReference type="PANTHER" id="PTHR11214:SF378">
    <property type="entry name" value="BETA-1,3-GALACTOSYLTRANSFERASE 4"/>
    <property type="match status" value="1"/>
</dbReference>
<evidence type="ECO:0000313" key="15">
    <source>
        <dbReference type="Proteomes" id="UP000287033"/>
    </source>
</evidence>
<dbReference type="OMA" id="KWAVPEF"/>
<protein>
    <recommendedName>
        <fullName evidence="13">Hexosyltransferase</fullName>
        <ecNumber evidence="13">2.4.1.-</ecNumber>
    </recommendedName>
</protein>
<name>A0A401TNG7_CHIPU</name>
<evidence type="ECO:0000256" key="4">
    <source>
        <dbReference type="ARBA" id="ARBA00022676"/>
    </source>
</evidence>
<comment type="caution">
    <text evidence="14">The sequence shown here is derived from an EMBL/GenBank/DDBJ whole genome shotgun (WGS) entry which is preliminary data.</text>
</comment>
<gene>
    <name evidence="14" type="ORF">chiPu_0028214</name>
</gene>
<keyword evidence="5" id="KW-0808">Transferase</keyword>
<dbReference type="FunFam" id="3.90.550.50:FF:000001">
    <property type="entry name" value="Hexosyltransferase"/>
    <property type="match status" value="1"/>
</dbReference>
<evidence type="ECO:0000256" key="2">
    <source>
        <dbReference type="ARBA" id="ARBA00004922"/>
    </source>
</evidence>
<keyword evidence="7 13" id="KW-0735">Signal-anchor</keyword>
<dbReference type="EC" id="2.4.1.-" evidence="13"/>
<sequence>MVLLPWRWVKSVSICPHLVPGRCPHHTKARLWHYLTRLLLVAVLLLVLAVVAAFTVGPLEEWFLRPGVLPPHDWEGLGAGREGYTTFDWRGRDFAYQRTNAAVCAGNAPFLVGLVVSKPAHWDSRRAIRESWGSVQEVAGHTVRTLFALGHPSSPQEQELIDQEAETYRDVVQGRFQDSYLNLTRKTLMILHWFTSYCPQSQFLLKVDDDVFLNYHRLVGLLLGPGLSQDLYLGRVHRKVRAIRDPSSLFYVPESVFRADTYPDYCSGTSYVLSASAARKVYRAALSLPLLPIEDVFVGISAQRAGVAPTHTSMMSGSLRFHFRPCCYRA</sequence>
<comment type="pathway">
    <text evidence="2">Protein modification; protein glycosylation.</text>
</comment>
<dbReference type="Gene3D" id="3.90.550.50">
    <property type="match status" value="1"/>
</dbReference>
<evidence type="ECO:0000256" key="12">
    <source>
        <dbReference type="ARBA" id="ARBA00023180"/>
    </source>
</evidence>
<evidence type="ECO:0000256" key="8">
    <source>
        <dbReference type="ARBA" id="ARBA00022989"/>
    </source>
</evidence>
<proteinExistence type="inferred from homology"/>
<reference evidence="14 15" key="1">
    <citation type="journal article" date="2018" name="Nat. Ecol. Evol.">
        <title>Shark genomes provide insights into elasmobranch evolution and the origin of vertebrates.</title>
        <authorList>
            <person name="Hara Y"/>
            <person name="Yamaguchi K"/>
            <person name="Onimaru K"/>
            <person name="Kadota M"/>
            <person name="Koyanagi M"/>
            <person name="Keeley SD"/>
            <person name="Tatsumi K"/>
            <person name="Tanaka K"/>
            <person name="Motone F"/>
            <person name="Kageyama Y"/>
            <person name="Nozu R"/>
            <person name="Adachi N"/>
            <person name="Nishimura O"/>
            <person name="Nakagawa R"/>
            <person name="Tanegashima C"/>
            <person name="Kiyatake I"/>
            <person name="Matsumoto R"/>
            <person name="Murakumo K"/>
            <person name="Nishida K"/>
            <person name="Terakita A"/>
            <person name="Kuratani S"/>
            <person name="Sato K"/>
            <person name="Hyodo S Kuraku.S."/>
        </authorList>
    </citation>
    <scope>NUCLEOTIDE SEQUENCE [LARGE SCALE GENOMIC DNA]</scope>
</reference>
<dbReference type="PANTHER" id="PTHR11214">
    <property type="entry name" value="BETA-1,3-N-ACETYLGLUCOSAMINYLTRANSFERASE"/>
    <property type="match status" value="1"/>
</dbReference>
<dbReference type="InterPro" id="IPR002659">
    <property type="entry name" value="Glyco_trans_31"/>
</dbReference>
<dbReference type="GO" id="GO:0000139">
    <property type="term" value="C:Golgi membrane"/>
    <property type="evidence" value="ECO:0007669"/>
    <property type="project" value="UniProtKB-SubCell"/>
</dbReference>
<keyword evidence="15" id="KW-1185">Reference proteome</keyword>
<comment type="similarity">
    <text evidence="3 13">Belongs to the glycosyltransferase 31 family.</text>
</comment>
<keyword evidence="12" id="KW-0325">Glycoprotein</keyword>
<dbReference type="EMBL" id="BEZZ01125930">
    <property type="protein sequence ID" value="GCC44207.1"/>
    <property type="molecule type" value="Genomic_DNA"/>
</dbReference>
<evidence type="ECO:0000313" key="14">
    <source>
        <dbReference type="EMBL" id="GCC44207.1"/>
    </source>
</evidence>
<dbReference type="GO" id="GO:0006493">
    <property type="term" value="P:protein O-linked glycosylation"/>
    <property type="evidence" value="ECO:0007669"/>
    <property type="project" value="TreeGrafter"/>
</dbReference>
<keyword evidence="9 13" id="KW-0333">Golgi apparatus</keyword>
<feature type="non-terminal residue" evidence="14">
    <location>
        <position position="330"/>
    </location>
</feature>
<dbReference type="OrthoDB" id="2139606at2759"/>
<evidence type="ECO:0000256" key="1">
    <source>
        <dbReference type="ARBA" id="ARBA00004323"/>
    </source>
</evidence>
<accession>A0A401TNG7</accession>
<evidence type="ECO:0000256" key="6">
    <source>
        <dbReference type="ARBA" id="ARBA00022692"/>
    </source>
</evidence>
<keyword evidence="10" id="KW-0443">Lipid metabolism</keyword>
<evidence type="ECO:0000256" key="10">
    <source>
        <dbReference type="ARBA" id="ARBA00023098"/>
    </source>
</evidence>
<comment type="subcellular location">
    <subcellularLocation>
        <location evidence="1 13">Golgi apparatus membrane</location>
        <topology evidence="1 13">Single-pass type II membrane protein</topology>
    </subcellularLocation>
</comment>
<evidence type="ECO:0000256" key="11">
    <source>
        <dbReference type="ARBA" id="ARBA00023136"/>
    </source>
</evidence>
<feature type="transmembrane region" description="Helical" evidence="13">
    <location>
        <begin position="38"/>
        <end position="59"/>
    </location>
</feature>
<evidence type="ECO:0000256" key="7">
    <source>
        <dbReference type="ARBA" id="ARBA00022968"/>
    </source>
</evidence>
<evidence type="ECO:0000256" key="3">
    <source>
        <dbReference type="ARBA" id="ARBA00008661"/>
    </source>
</evidence>
<evidence type="ECO:0000256" key="13">
    <source>
        <dbReference type="RuleBase" id="RU363063"/>
    </source>
</evidence>
<dbReference type="Pfam" id="PF01762">
    <property type="entry name" value="Galactosyl_T"/>
    <property type="match status" value="1"/>
</dbReference>
<keyword evidence="6 13" id="KW-0812">Transmembrane</keyword>
<dbReference type="STRING" id="137246.A0A401TNG7"/>
<organism evidence="14 15">
    <name type="scientific">Chiloscyllium punctatum</name>
    <name type="common">Brownbanded bambooshark</name>
    <name type="synonym">Hemiscyllium punctatum</name>
    <dbReference type="NCBI Taxonomy" id="137246"/>
    <lineage>
        <taxon>Eukaryota</taxon>
        <taxon>Metazoa</taxon>
        <taxon>Chordata</taxon>
        <taxon>Craniata</taxon>
        <taxon>Vertebrata</taxon>
        <taxon>Chondrichthyes</taxon>
        <taxon>Elasmobranchii</taxon>
        <taxon>Galeomorphii</taxon>
        <taxon>Galeoidea</taxon>
        <taxon>Orectolobiformes</taxon>
        <taxon>Hemiscylliidae</taxon>
        <taxon>Chiloscyllium</taxon>
    </lineage>
</organism>
<keyword evidence="8 13" id="KW-1133">Transmembrane helix</keyword>
<dbReference type="GO" id="GO:0016758">
    <property type="term" value="F:hexosyltransferase activity"/>
    <property type="evidence" value="ECO:0007669"/>
    <property type="project" value="InterPro"/>
</dbReference>
<keyword evidence="4 13" id="KW-0328">Glycosyltransferase</keyword>